<dbReference type="GO" id="GO:0034142">
    <property type="term" value="P:toll-like receptor 4 signaling pathway"/>
    <property type="evidence" value="ECO:0007669"/>
    <property type="project" value="TreeGrafter"/>
</dbReference>
<keyword evidence="3" id="KW-1185">Reference proteome</keyword>
<organism evidence="2 3">
    <name type="scientific">Nothobranchius furzeri</name>
    <name type="common">Turquoise killifish</name>
    <dbReference type="NCBI Taxonomy" id="105023"/>
    <lineage>
        <taxon>Eukaryota</taxon>
        <taxon>Metazoa</taxon>
        <taxon>Chordata</taxon>
        <taxon>Craniata</taxon>
        <taxon>Vertebrata</taxon>
        <taxon>Euteleostomi</taxon>
        <taxon>Actinopterygii</taxon>
        <taxon>Neopterygii</taxon>
        <taxon>Teleostei</taxon>
        <taxon>Neoteleostei</taxon>
        <taxon>Acanthomorphata</taxon>
        <taxon>Ovalentaria</taxon>
        <taxon>Atherinomorphae</taxon>
        <taxon>Cyprinodontiformes</taxon>
        <taxon>Nothobranchiidae</taxon>
        <taxon>Nothobranchius</taxon>
    </lineage>
</organism>
<sequence length="244" mass="27865">MNESENLLSCFVVFFSGWLQKHIKSRTTSSTQCGKGNIRENSAMPISILSTSSSSSSLLPLTPSEPRQLRNALNSELRWRQKYDVFVCHSSAQTDIEEAIRLVLFLEAVPRSLRCFLWHRDTCPGGAISTEFCQAMQDSHIRALLITPSFVQDDWCNYVMHQALAEGPMSNRMIPLLQNLPHAEYPQEMRFYYYIDLSKNPDHGFSLVYRTVYRYLENLTHNETKSGCDLSDSVCGGDAHKRVK</sequence>
<dbReference type="Gene3D" id="3.40.50.10140">
    <property type="entry name" value="Toll/interleukin-1 receptor homology (TIR) domain"/>
    <property type="match status" value="1"/>
</dbReference>
<dbReference type="Proteomes" id="UP000694548">
    <property type="component" value="Chromosome sgr06"/>
</dbReference>
<evidence type="ECO:0000313" key="3">
    <source>
        <dbReference type="Proteomes" id="UP000694548"/>
    </source>
</evidence>
<dbReference type="InterPro" id="IPR017279">
    <property type="entry name" value="Tol-interleuk_rcpt_adapt_Tirap"/>
</dbReference>
<dbReference type="InterPro" id="IPR035897">
    <property type="entry name" value="Toll_tir_struct_dom_sf"/>
</dbReference>
<evidence type="ECO:0000313" key="2">
    <source>
        <dbReference type="Ensembl" id="ENSNFUP00015009610.1"/>
    </source>
</evidence>
<dbReference type="GO" id="GO:0043123">
    <property type="term" value="P:positive regulation of canonical NF-kappaB signal transduction"/>
    <property type="evidence" value="ECO:0007669"/>
    <property type="project" value="TreeGrafter"/>
</dbReference>
<feature type="domain" description="TIR" evidence="1">
    <location>
        <begin position="81"/>
        <end position="216"/>
    </location>
</feature>
<dbReference type="SUPFAM" id="SSF52200">
    <property type="entry name" value="Toll/Interleukin receptor TIR domain"/>
    <property type="match status" value="1"/>
</dbReference>
<dbReference type="GO" id="GO:0035663">
    <property type="term" value="F:Toll-like receptor 2 binding"/>
    <property type="evidence" value="ECO:0007669"/>
    <property type="project" value="TreeGrafter"/>
</dbReference>
<dbReference type="PANTHER" id="PTHR22662:SF0">
    <property type="entry name" value="TOLL_INTERLEUKIN-1 RECEPTOR DOMAIN-CONTAINING ADAPTER PROTEIN"/>
    <property type="match status" value="1"/>
</dbReference>
<dbReference type="Ensembl" id="ENSNFUT00015010097.1">
    <property type="protein sequence ID" value="ENSNFUP00015009610.1"/>
    <property type="gene ID" value="ENSNFUG00015004668.1"/>
</dbReference>
<dbReference type="SMART" id="SM00255">
    <property type="entry name" value="TIR"/>
    <property type="match status" value="1"/>
</dbReference>
<reference evidence="2" key="2">
    <citation type="submission" date="2025-08" db="UniProtKB">
        <authorList>
            <consortium name="Ensembl"/>
        </authorList>
    </citation>
    <scope>IDENTIFICATION</scope>
</reference>
<accession>A0A8C6NLC1</accession>
<dbReference type="GeneTree" id="ENSGT00510000048428"/>
<dbReference type="GO" id="GO:0035662">
    <property type="term" value="F:Toll-like receptor 4 binding"/>
    <property type="evidence" value="ECO:0007669"/>
    <property type="project" value="TreeGrafter"/>
</dbReference>
<proteinExistence type="predicted"/>
<protein>
    <submittedName>
        <fullName evidence="2">TIR domain containing adaptor protein</fullName>
    </submittedName>
</protein>
<dbReference type="InterPro" id="IPR000157">
    <property type="entry name" value="TIR_dom"/>
</dbReference>
<dbReference type="GO" id="GO:0032760">
    <property type="term" value="P:positive regulation of tumor necrosis factor production"/>
    <property type="evidence" value="ECO:0007669"/>
    <property type="project" value="TreeGrafter"/>
</dbReference>
<evidence type="ECO:0000259" key="1">
    <source>
        <dbReference type="PROSITE" id="PS50104"/>
    </source>
</evidence>
<name>A0A8C6NLC1_NOTFU</name>
<dbReference type="GO" id="GO:0005886">
    <property type="term" value="C:plasma membrane"/>
    <property type="evidence" value="ECO:0007669"/>
    <property type="project" value="TreeGrafter"/>
</dbReference>
<dbReference type="GO" id="GO:2000343">
    <property type="term" value="P:positive regulation of chemokine (C-X-C motif) ligand 2 production"/>
    <property type="evidence" value="ECO:0007669"/>
    <property type="project" value="TreeGrafter"/>
</dbReference>
<dbReference type="PANTHER" id="PTHR22662">
    <property type="entry name" value="TIRAP"/>
    <property type="match status" value="1"/>
</dbReference>
<dbReference type="AlphaFoldDB" id="A0A8C6NLC1"/>
<dbReference type="PROSITE" id="PS50104">
    <property type="entry name" value="TIR"/>
    <property type="match status" value="1"/>
</dbReference>
<gene>
    <name evidence="2" type="primary">TIRAP</name>
    <name evidence="2" type="synonym">tirap</name>
</gene>
<reference evidence="2" key="1">
    <citation type="submission" date="2014-08" db="EMBL/GenBank/DDBJ databases">
        <authorList>
            <person name="Senf B."/>
            <person name="Petzold A."/>
            <person name="Downie B.R."/>
            <person name="Koch P."/>
            <person name="Platzer M."/>
        </authorList>
    </citation>
    <scope>NUCLEOTIDE SEQUENCE [LARGE SCALE GENOMIC DNA]</scope>
    <source>
        <strain evidence="2">GRZ</strain>
    </source>
</reference>
<reference evidence="2" key="3">
    <citation type="submission" date="2025-09" db="UniProtKB">
        <authorList>
            <consortium name="Ensembl"/>
        </authorList>
    </citation>
    <scope>IDENTIFICATION</scope>
</reference>
<dbReference type="GO" id="GO:0005737">
    <property type="term" value="C:cytoplasm"/>
    <property type="evidence" value="ECO:0007669"/>
    <property type="project" value="TreeGrafter"/>
</dbReference>
<dbReference type="Pfam" id="PF13676">
    <property type="entry name" value="TIR_2"/>
    <property type="match status" value="1"/>
</dbReference>